<sequence>MGGTFSTDTRWQIVDRRFKGAIGLFEELRQPFELAKAYYYGECLLRRARVREKIPRPFWERAEVRRQEKGTTECLQKAKEIFERIGAKIWLKKVDELIQLD</sequence>
<name>A0A7V3RI95_UNCW3</name>
<accession>A0A7V3RI95</accession>
<evidence type="ECO:0000313" key="1">
    <source>
        <dbReference type="EMBL" id="HGE78704.1"/>
    </source>
</evidence>
<gene>
    <name evidence="1" type="ORF">ENX68_06900</name>
</gene>
<protein>
    <submittedName>
        <fullName evidence="1">Uncharacterized protein</fullName>
    </submittedName>
</protein>
<comment type="caution">
    <text evidence="1">The sequence shown here is derived from an EMBL/GenBank/DDBJ whole genome shotgun (WGS) entry which is preliminary data.</text>
</comment>
<organism evidence="1">
    <name type="scientific">candidate division WOR-3 bacterium</name>
    <dbReference type="NCBI Taxonomy" id="2052148"/>
    <lineage>
        <taxon>Bacteria</taxon>
        <taxon>Bacteria division WOR-3</taxon>
    </lineage>
</organism>
<dbReference type="AlphaFoldDB" id="A0A7V3RI95"/>
<proteinExistence type="predicted"/>
<dbReference type="EMBL" id="DTOZ01000169">
    <property type="protein sequence ID" value="HGE78704.1"/>
    <property type="molecule type" value="Genomic_DNA"/>
</dbReference>
<reference evidence="1" key="1">
    <citation type="journal article" date="2020" name="mSystems">
        <title>Genome- and Community-Level Interaction Insights into Carbon Utilization and Element Cycling Functions of Hydrothermarchaeota in Hydrothermal Sediment.</title>
        <authorList>
            <person name="Zhou Z."/>
            <person name="Liu Y."/>
            <person name="Xu W."/>
            <person name="Pan J."/>
            <person name="Luo Z.H."/>
            <person name="Li M."/>
        </authorList>
    </citation>
    <scope>NUCLEOTIDE SEQUENCE [LARGE SCALE GENOMIC DNA]</scope>
    <source>
        <strain evidence="1">SpSt-961</strain>
    </source>
</reference>